<dbReference type="GO" id="GO:0005506">
    <property type="term" value="F:iron ion binding"/>
    <property type="evidence" value="ECO:0007669"/>
    <property type="project" value="InterPro"/>
</dbReference>
<reference evidence="8" key="1">
    <citation type="submission" date="2021-06" db="EMBL/GenBank/DDBJ databases">
        <authorList>
            <person name="Kallberg Y."/>
            <person name="Tangrot J."/>
            <person name="Rosling A."/>
        </authorList>
    </citation>
    <scope>NUCLEOTIDE SEQUENCE</scope>
    <source>
        <strain evidence="8">MA453B</strain>
    </source>
</reference>
<comment type="cofactor">
    <cofactor evidence="1 6">
        <name>heme</name>
        <dbReference type="ChEBI" id="CHEBI:30413"/>
    </cofactor>
</comment>
<evidence type="ECO:0000313" key="9">
    <source>
        <dbReference type="Proteomes" id="UP000789405"/>
    </source>
</evidence>
<keyword evidence="4 6" id="KW-0408">Iron</keyword>
<evidence type="ECO:0000256" key="3">
    <source>
        <dbReference type="ARBA" id="ARBA00023002"/>
    </source>
</evidence>
<comment type="caution">
    <text evidence="8">The sequence shown here is derived from an EMBL/GenBank/DDBJ whole genome shotgun (WGS) entry which is preliminary data.</text>
</comment>
<dbReference type="Proteomes" id="UP000789405">
    <property type="component" value="Unassembled WGS sequence"/>
</dbReference>
<dbReference type="InterPro" id="IPR001128">
    <property type="entry name" value="Cyt_P450"/>
</dbReference>
<accession>A0A9N9F7V6</accession>
<sequence length="283" mass="33096">MSSLWDDLLDGSNDDLLDGSENDLWDGSEDDLWDGSEDDLWDSSEDDSWDEIRQILLKLQEKYGSVFELYLGVNRKIIIRDPKLLDEIYNKSLSSVFQKRIIPGAVSLGLDEKNKNIFDKEEKNDDDDVLTILVDEDIKNKSCNVMEIDDMKINNKNIISLLNEMINGGVITTVNSIKFLIYQIYKHSEVREKVYDEIKNIFENESHLTNYDDVNKLTYIDTCKEEQEFIIHHNYIYLNEKYWNDPKSFIPERFIDVNNIVKNSYKLFGNGVKECPGKYLLSK</sequence>
<dbReference type="OrthoDB" id="1470350at2759"/>
<keyword evidence="5" id="KW-0503">Monooxygenase</keyword>
<evidence type="ECO:0000256" key="2">
    <source>
        <dbReference type="ARBA" id="ARBA00022723"/>
    </source>
</evidence>
<keyword evidence="6" id="KW-0349">Heme</keyword>
<dbReference type="PANTHER" id="PTHR24303:SF31">
    <property type="entry name" value="CYTOCHROME P450 307A1-RELATED"/>
    <property type="match status" value="1"/>
</dbReference>
<protein>
    <submittedName>
        <fullName evidence="8">386_t:CDS:1</fullName>
    </submittedName>
</protein>
<evidence type="ECO:0000256" key="4">
    <source>
        <dbReference type="ARBA" id="ARBA00023004"/>
    </source>
</evidence>
<dbReference type="InterPro" id="IPR036396">
    <property type="entry name" value="Cyt_P450_sf"/>
</dbReference>
<dbReference type="SUPFAM" id="SSF48264">
    <property type="entry name" value="Cytochrome P450"/>
    <property type="match status" value="1"/>
</dbReference>
<evidence type="ECO:0000256" key="6">
    <source>
        <dbReference type="PIRSR" id="PIRSR602401-1"/>
    </source>
</evidence>
<keyword evidence="9" id="KW-1185">Reference proteome</keyword>
<gene>
    <name evidence="8" type="ORF">DERYTH_LOCUS3662</name>
</gene>
<evidence type="ECO:0000256" key="7">
    <source>
        <dbReference type="SAM" id="MobiDB-lite"/>
    </source>
</evidence>
<organism evidence="8 9">
    <name type="scientific">Dentiscutata erythropus</name>
    <dbReference type="NCBI Taxonomy" id="1348616"/>
    <lineage>
        <taxon>Eukaryota</taxon>
        <taxon>Fungi</taxon>
        <taxon>Fungi incertae sedis</taxon>
        <taxon>Mucoromycota</taxon>
        <taxon>Glomeromycotina</taxon>
        <taxon>Glomeromycetes</taxon>
        <taxon>Diversisporales</taxon>
        <taxon>Gigasporaceae</taxon>
        <taxon>Dentiscutata</taxon>
    </lineage>
</organism>
<dbReference type="Gene3D" id="1.10.630.10">
    <property type="entry name" value="Cytochrome P450"/>
    <property type="match status" value="2"/>
</dbReference>
<keyword evidence="3" id="KW-0560">Oxidoreductase</keyword>
<proteinExistence type="predicted"/>
<feature type="compositionally biased region" description="Acidic residues" evidence="7">
    <location>
        <begin position="7"/>
        <end position="20"/>
    </location>
</feature>
<dbReference type="GO" id="GO:0016705">
    <property type="term" value="F:oxidoreductase activity, acting on paired donors, with incorporation or reduction of molecular oxygen"/>
    <property type="evidence" value="ECO:0007669"/>
    <property type="project" value="InterPro"/>
</dbReference>
<dbReference type="AlphaFoldDB" id="A0A9N9F7V6"/>
<feature type="region of interest" description="Disordered" evidence="7">
    <location>
        <begin position="1"/>
        <end position="20"/>
    </location>
</feature>
<evidence type="ECO:0000313" key="8">
    <source>
        <dbReference type="EMBL" id="CAG8516737.1"/>
    </source>
</evidence>
<evidence type="ECO:0000256" key="5">
    <source>
        <dbReference type="ARBA" id="ARBA00023033"/>
    </source>
</evidence>
<name>A0A9N9F7V6_9GLOM</name>
<evidence type="ECO:0000256" key="1">
    <source>
        <dbReference type="ARBA" id="ARBA00001971"/>
    </source>
</evidence>
<dbReference type="Pfam" id="PF00067">
    <property type="entry name" value="p450"/>
    <property type="match status" value="2"/>
</dbReference>
<dbReference type="GO" id="GO:0004497">
    <property type="term" value="F:monooxygenase activity"/>
    <property type="evidence" value="ECO:0007669"/>
    <property type="project" value="UniProtKB-KW"/>
</dbReference>
<dbReference type="InterPro" id="IPR002401">
    <property type="entry name" value="Cyt_P450_E_grp-I"/>
</dbReference>
<dbReference type="PRINTS" id="PR00463">
    <property type="entry name" value="EP450I"/>
</dbReference>
<feature type="binding site" description="axial binding residue" evidence="6">
    <location>
        <position position="275"/>
    </location>
    <ligand>
        <name>heme</name>
        <dbReference type="ChEBI" id="CHEBI:30413"/>
    </ligand>
    <ligandPart>
        <name>Fe</name>
        <dbReference type="ChEBI" id="CHEBI:18248"/>
    </ligandPart>
</feature>
<dbReference type="PANTHER" id="PTHR24303">
    <property type="entry name" value="HEME-BINDING MONOOXYGENASE FAMILY"/>
    <property type="match status" value="1"/>
</dbReference>
<dbReference type="EMBL" id="CAJVPY010001320">
    <property type="protein sequence ID" value="CAG8516737.1"/>
    <property type="molecule type" value="Genomic_DNA"/>
</dbReference>
<dbReference type="GO" id="GO:0020037">
    <property type="term" value="F:heme binding"/>
    <property type="evidence" value="ECO:0007669"/>
    <property type="project" value="InterPro"/>
</dbReference>
<keyword evidence="2 6" id="KW-0479">Metal-binding</keyword>